<reference evidence="1 2" key="1">
    <citation type="journal article" date="2019" name="Nat. Med.">
        <title>A library of human gut bacterial isolates paired with longitudinal multiomics data enables mechanistic microbiome research.</title>
        <authorList>
            <person name="Poyet M."/>
            <person name="Groussin M."/>
            <person name="Gibbons S.M."/>
            <person name="Avila-Pacheco J."/>
            <person name="Jiang X."/>
            <person name="Kearney S.M."/>
            <person name="Perrotta A.R."/>
            <person name="Berdy B."/>
            <person name="Zhao S."/>
            <person name="Lieberman T.D."/>
            <person name="Swanson P.K."/>
            <person name="Smith M."/>
            <person name="Roesemann S."/>
            <person name="Alexander J.E."/>
            <person name="Rich S.A."/>
            <person name="Livny J."/>
            <person name="Vlamakis H."/>
            <person name="Clish C."/>
            <person name="Bullock K."/>
            <person name="Deik A."/>
            <person name="Scott J."/>
            <person name="Pierce K.A."/>
            <person name="Xavier R.J."/>
            <person name="Alm E.J."/>
        </authorList>
    </citation>
    <scope>NUCLEOTIDE SEQUENCE [LARGE SCALE GENOMIC DNA]</scope>
    <source>
        <strain evidence="1 2">BIOML-A7</strain>
    </source>
</reference>
<gene>
    <name evidence="1" type="ORF">GT565_03665</name>
</gene>
<evidence type="ECO:0008006" key="3">
    <source>
        <dbReference type="Google" id="ProtNLM"/>
    </source>
</evidence>
<accession>A0A845KKZ5</accession>
<name>A0A845KKZ5_9FIRM</name>
<comment type="caution">
    <text evidence="1">The sequence shown here is derived from an EMBL/GenBank/DDBJ whole genome shotgun (WGS) entry which is preliminary data.</text>
</comment>
<dbReference type="SUPFAM" id="SSF56024">
    <property type="entry name" value="Phospholipase D/nuclease"/>
    <property type="match status" value="1"/>
</dbReference>
<dbReference type="AlphaFoldDB" id="A0A845KKZ5"/>
<protein>
    <recommendedName>
        <fullName evidence="3">PLD phosphodiesterase domain-containing protein</fullName>
    </recommendedName>
</protein>
<dbReference type="EMBL" id="WWSB01000003">
    <property type="protein sequence ID" value="MZK17232.1"/>
    <property type="molecule type" value="Genomic_DNA"/>
</dbReference>
<dbReference type="Proteomes" id="UP000446719">
    <property type="component" value="Unassembled WGS sequence"/>
</dbReference>
<organism evidence="1 2">
    <name type="scientific">Dorea longicatena</name>
    <dbReference type="NCBI Taxonomy" id="88431"/>
    <lineage>
        <taxon>Bacteria</taxon>
        <taxon>Bacillati</taxon>
        <taxon>Bacillota</taxon>
        <taxon>Clostridia</taxon>
        <taxon>Lachnospirales</taxon>
        <taxon>Lachnospiraceae</taxon>
        <taxon>Dorea</taxon>
    </lineage>
</organism>
<sequence length="264" mass="31148">MYVCFKNHAKLIGTENVLYIGSANYSDNSVQNYEAGMIIRDKSVIKEIYEKYFDEIVAVRYYADEYDTIRLKILSIAEGLENLKMDIDIFIYYFEDRAENADNMKKTYMMLLNKMKEVIMQLESCDGKLMETVLSDICGVQDVMEDISRQIYDAFDSGYEKDIEFFADYYEEYHKERMGVNSCDSWIDEDTPYILLSEEVEQEYYVSEYWTDELKKKYEVVETIREIDDLIKIINGLVVELNKSPYELFESELVQVGTDKNALK</sequence>
<proteinExistence type="predicted"/>
<evidence type="ECO:0000313" key="2">
    <source>
        <dbReference type="Proteomes" id="UP000446719"/>
    </source>
</evidence>
<dbReference type="Gene3D" id="3.30.870.10">
    <property type="entry name" value="Endonuclease Chain A"/>
    <property type="match status" value="1"/>
</dbReference>
<evidence type="ECO:0000313" key="1">
    <source>
        <dbReference type="EMBL" id="MZK17232.1"/>
    </source>
</evidence>